<dbReference type="RefSeq" id="WP_089385507.1">
    <property type="nucleotide sequence ID" value="NZ_FZNQ01000016.1"/>
</dbReference>
<evidence type="ECO:0000313" key="6">
    <source>
        <dbReference type="EMBL" id="SNR56896.1"/>
    </source>
</evidence>
<feature type="compositionally biased region" description="Basic and acidic residues" evidence="5">
    <location>
        <begin position="12"/>
        <end position="26"/>
    </location>
</feature>
<evidence type="ECO:0000313" key="7">
    <source>
        <dbReference type="Proteomes" id="UP000198397"/>
    </source>
</evidence>
<dbReference type="SUPFAM" id="SSF48371">
    <property type="entry name" value="ARM repeat"/>
    <property type="match status" value="1"/>
</dbReference>
<dbReference type="OrthoDB" id="325193at2157"/>
<dbReference type="GO" id="GO:0012505">
    <property type="term" value="C:endomembrane system"/>
    <property type="evidence" value="ECO:0007669"/>
    <property type="project" value="UniProtKB-SubCell"/>
</dbReference>
<gene>
    <name evidence="6" type="ORF">SAMN06264855_11632</name>
</gene>
<dbReference type="InterPro" id="IPR039888">
    <property type="entry name" value="Melted-like"/>
</dbReference>
<keyword evidence="7" id="KW-1185">Reference proteome</keyword>
<evidence type="ECO:0000256" key="3">
    <source>
        <dbReference type="ARBA" id="ARBA00022475"/>
    </source>
</evidence>
<comment type="subcellular location">
    <subcellularLocation>
        <location evidence="2">Cell membrane</location>
    </subcellularLocation>
    <subcellularLocation>
        <location evidence="1">Endomembrane system</location>
        <topology evidence="1">Peripheral membrane protein</topology>
    </subcellularLocation>
</comment>
<dbReference type="Gene3D" id="1.25.10.10">
    <property type="entry name" value="Leucine-rich Repeat Variant"/>
    <property type="match status" value="3"/>
</dbReference>
<sequence>MSDEDDDEDDGERTLEDALEHMRENAGKAPSDAPEENNESRSTLDRVRDAKRAASPDTGYRLAEWDMLKPPAERIGQTSRWWLRLSDVSIPPSSEFTDWSVFDRYTNDYVSRDFQNLPEEPDPESVSEAVSTIEDGDTKDVRIELVRIRRIAEQSPGACEPAIPTLVNILPSADIAVQAEILGIFQELADEEPELVSPVIDSLGGFLTAEIDDRLRKDAITILNTIAENDSSVVTDVVPKLEVLLKDKTNETGAILRLLSRVAKAHPEAILPIVPTLIDQVTDVSRDHRVGALAVLGHVSKAYPNVATEVIPTAHELLSADNDRLRANAAGLLADLAGEYPEHVQPAVPDAIELLSDEDDYARYNATSILARVANENPEPVEPATAALIDALNVDRPEARENACWALGYLRATTAEQALTSLAESDPNERVRHVASQALDEIRGS</sequence>
<feature type="compositionally biased region" description="Acidic residues" evidence="5">
    <location>
        <begin position="1"/>
        <end position="11"/>
    </location>
</feature>
<dbReference type="PANTHER" id="PTHR21630:SF10">
    <property type="entry name" value="VENTRICULAR ZONE-EXPRESSED PH DOMAIN-CONTAINING PROTEIN HOMOLOG 1"/>
    <property type="match status" value="1"/>
</dbReference>
<proteinExistence type="predicted"/>
<reference evidence="6 7" key="1">
    <citation type="submission" date="2017-06" db="EMBL/GenBank/DDBJ databases">
        <authorList>
            <person name="Kim H.J."/>
            <person name="Triplett B.A."/>
        </authorList>
    </citation>
    <scope>NUCLEOTIDE SEQUENCE [LARGE SCALE GENOMIC DNA]</scope>
    <source>
        <strain evidence="6 7">DSM 8800</strain>
    </source>
</reference>
<dbReference type="PANTHER" id="PTHR21630">
    <property type="entry name" value="VEPH-A/MELTED"/>
    <property type="match status" value="1"/>
</dbReference>
<evidence type="ECO:0000256" key="1">
    <source>
        <dbReference type="ARBA" id="ARBA00004184"/>
    </source>
</evidence>
<feature type="region of interest" description="Disordered" evidence="5">
    <location>
        <begin position="1"/>
        <end position="56"/>
    </location>
</feature>
<protein>
    <submittedName>
        <fullName evidence="6">HEAT repeat-containing protein</fullName>
    </submittedName>
</protein>
<keyword evidence="4" id="KW-0472">Membrane</keyword>
<name>A0A238XD02_HALVU</name>
<dbReference type="GO" id="GO:0009966">
    <property type="term" value="P:regulation of signal transduction"/>
    <property type="evidence" value="ECO:0007669"/>
    <property type="project" value="TreeGrafter"/>
</dbReference>
<accession>A0A238XD02</accession>
<organism evidence="6 7">
    <name type="scientific">Halorubrum vacuolatum</name>
    <name type="common">Natronobacterium vacuolatum</name>
    <dbReference type="NCBI Taxonomy" id="63740"/>
    <lineage>
        <taxon>Archaea</taxon>
        <taxon>Methanobacteriati</taxon>
        <taxon>Methanobacteriota</taxon>
        <taxon>Stenosarchaea group</taxon>
        <taxon>Halobacteria</taxon>
        <taxon>Halobacteriales</taxon>
        <taxon>Haloferacaceae</taxon>
        <taxon>Halorubrum</taxon>
    </lineage>
</organism>
<dbReference type="Proteomes" id="UP000198397">
    <property type="component" value="Unassembled WGS sequence"/>
</dbReference>
<dbReference type="Pfam" id="PF13646">
    <property type="entry name" value="HEAT_2"/>
    <property type="match status" value="1"/>
</dbReference>
<dbReference type="GO" id="GO:0010314">
    <property type="term" value="F:phosphatidylinositol-5-phosphate binding"/>
    <property type="evidence" value="ECO:0007669"/>
    <property type="project" value="TreeGrafter"/>
</dbReference>
<dbReference type="InterPro" id="IPR011989">
    <property type="entry name" value="ARM-like"/>
</dbReference>
<dbReference type="EMBL" id="FZNQ01000016">
    <property type="protein sequence ID" value="SNR56896.1"/>
    <property type="molecule type" value="Genomic_DNA"/>
</dbReference>
<keyword evidence="3" id="KW-1003">Cell membrane</keyword>
<evidence type="ECO:0000256" key="2">
    <source>
        <dbReference type="ARBA" id="ARBA00004236"/>
    </source>
</evidence>
<dbReference type="AlphaFoldDB" id="A0A238XD02"/>
<dbReference type="GO" id="GO:0005886">
    <property type="term" value="C:plasma membrane"/>
    <property type="evidence" value="ECO:0007669"/>
    <property type="project" value="UniProtKB-SubCell"/>
</dbReference>
<dbReference type="InterPro" id="IPR016024">
    <property type="entry name" value="ARM-type_fold"/>
</dbReference>
<evidence type="ECO:0000256" key="5">
    <source>
        <dbReference type="SAM" id="MobiDB-lite"/>
    </source>
</evidence>
<evidence type="ECO:0000256" key="4">
    <source>
        <dbReference type="ARBA" id="ARBA00023136"/>
    </source>
</evidence>
<feature type="compositionally biased region" description="Basic and acidic residues" evidence="5">
    <location>
        <begin position="38"/>
        <end position="54"/>
    </location>
</feature>